<organism evidence="2 3">
    <name type="scientific">Flavobacterium collinsii</name>
    <dbReference type="NCBI Taxonomy" id="1114861"/>
    <lineage>
        <taxon>Bacteria</taxon>
        <taxon>Pseudomonadati</taxon>
        <taxon>Bacteroidota</taxon>
        <taxon>Flavobacteriia</taxon>
        <taxon>Flavobacteriales</taxon>
        <taxon>Flavobacteriaceae</taxon>
        <taxon>Flavobacterium</taxon>
    </lineage>
</organism>
<dbReference type="Pfam" id="PF19408">
    <property type="entry name" value="PKD_6"/>
    <property type="match status" value="1"/>
</dbReference>
<dbReference type="InterPro" id="IPR037524">
    <property type="entry name" value="PA14/GLEYA"/>
</dbReference>
<reference evidence="2" key="1">
    <citation type="submission" date="2022-09" db="EMBL/GenBank/DDBJ databases">
        <authorList>
            <person name="Duchaud E."/>
        </authorList>
    </citation>
    <scope>NUCLEOTIDE SEQUENCE</scope>
    <source>
        <strain evidence="2">TRV642</strain>
    </source>
</reference>
<protein>
    <submittedName>
        <fullName evidence="2">PA14 domain-containing protein</fullName>
    </submittedName>
</protein>
<proteinExistence type="predicted"/>
<sequence>MNRKLLLSFVLFFTYLINYGQCSVYPSSGTSQIGGDQFFCIDGTNPITIGSMAARNYVVVNVIKGYNYTFSIPNITWAGAGSTIKYLGLFDDAPGNAFLTQNNSTGAVSLTWTATLSGKIRVLLLRNNNCSAETSTTTTTLSMNLNTVANNSTIDSQTAYGVGSWKGHIYNWTGTAPPGGNPSPTNLSETTYPFITGSPANYAGYYNVGSDVIPVGFNFGGGDDTTCFDVYSEGSVRGSIDTHNFAIRYRMTWNKAPGCYFVKVTGDDGVRLYVDGKLVFDRWVQQSPTYYDYILVNLAANSNLVLDYYENTGNNQVSFQIVPFDATANTITAPTTTNLCSGGDPALIEGSFKYNDNGTEMQNPYINYQWRVSTNGAAYVNVPSNGNSRTYDPPVITAAGTNTITKYKRIATINATNAPGVTCTFNESNEVTIITSPGAPARPAAGTIRGTATQCPSVNNQIYTVDAVANTVRYDWTVPTGWSIISGAGTNSITVTTGTVGQNGNIGVQTWNGCGFNANGPRTFAVTVGTGSIGGSVSGSSSVCAGTNNTVFNLTGNTGNVIRWESSTDNFASVITPITNTTTTLTATNVSVTTSYRAVVQNGSCPAATSAVGTVSIKNPIATGVTICQGGSGSLTTSSTCAAIAQTPMTASGSGGTSRTLNYGEAGNTDIVINFPSLPAGAVVTSTNAIITYTAKGNSYLRELRVRIEPPVAMGAAIDDISPSSGTTGTATNAPLASWANTNPTGNWVFKFKETYVDNADPDANISNITITVNYTLPSTIDWYTVASGGTKVGSGASFDPVAAGLVNANTVGTTPFYAVCSSDPAACRTMVNFVINEVPTTPVLGTFTQPTCVVTFGTIALSGLPSGGTLTRSPGAVVVPYSGTTVIDSNLAGGTYSYTVGNGNCTSAATTGVVINPPPAIATYNGTWDNAPSVEKKLIFASNFTSTGDVTGCSCEVNSGANVTIGVGHTLNITNDVKVLSGGTMTFKNTASLVQINNVTNTGDITYERTTPPILLKDYVYWSTPVSPQTLVNLSSLTPSTMYYGFDGTQWVRAPRTDNMVVGKGYIIRAPSNYSNSSKTAYPASFKGVPNNGNIETEMLASGKSYLIGNPYPSALSGERFVSEGIEGFIKTNENVINGTLYFWTHNTPAKPVASNQYTTDDYASFNLLGSTKANSGGDKPTGEIAAGQSFFLTTKAAGKILFTNAMRLGAVDNGQFFRPANTSRKSTIERHRIWLNLISTTGAFKQLLLGYAEGASNDYETLYDGLTLDGNQYLDFYTISDTKKFVIQGRALPFTDSDVVPLGYRTAVAGDFTISIDEADGKLAKQAIYVEDKTTGVIHDLTQSNYTFKTEVGNFTERLVLRYTGKTLGVGDFENVKDGILVSIKNKVIAIQSSQENIKEVTVYDVSGKILYNKKKVSNTELQIQNLPSSNQVLLVKVTLANDFTATRKIIFQ</sequence>
<dbReference type="NCBIfam" id="NF033708">
    <property type="entry name" value="T9SS_Cterm_ChiA"/>
    <property type="match status" value="1"/>
</dbReference>
<evidence type="ECO:0000313" key="3">
    <source>
        <dbReference type="Proteomes" id="UP001152749"/>
    </source>
</evidence>
<name>A0A9W4TD86_9FLAO</name>
<dbReference type="InterPro" id="IPR045829">
    <property type="entry name" value="PKD_6"/>
</dbReference>
<dbReference type="EMBL" id="OX336425">
    <property type="protein sequence ID" value="CAI2765829.1"/>
    <property type="molecule type" value="Genomic_DNA"/>
</dbReference>
<dbReference type="SUPFAM" id="SSF56988">
    <property type="entry name" value="Anthrax protective antigen"/>
    <property type="match status" value="1"/>
</dbReference>
<gene>
    <name evidence="2" type="ORF">TRV642_0794</name>
</gene>
<feature type="domain" description="PA14" evidence="1">
    <location>
        <begin position="196"/>
        <end position="336"/>
    </location>
</feature>
<dbReference type="Proteomes" id="UP001152749">
    <property type="component" value="Chromosome"/>
</dbReference>
<evidence type="ECO:0000259" key="1">
    <source>
        <dbReference type="PROSITE" id="PS51820"/>
    </source>
</evidence>
<dbReference type="KEGG" id="fcs:TRV642_0794"/>
<dbReference type="RefSeq" id="WP_263362184.1">
    <property type="nucleotide sequence ID" value="NZ_OX336425.1"/>
</dbReference>
<accession>A0A9W4TD86</accession>
<evidence type="ECO:0000313" key="2">
    <source>
        <dbReference type="EMBL" id="CAI2765829.1"/>
    </source>
</evidence>
<dbReference type="PROSITE" id="PS51820">
    <property type="entry name" value="PA14"/>
    <property type="match status" value="1"/>
</dbReference>